<accession>A0AAD5VN73</accession>
<dbReference type="Proteomes" id="UP001213000">
    <property type="component" value="Unassembled WGS sequence"/>
</dbReference>
<reference evidence="2" key="1">
    <citation type="submission" date="2022-07" db="EMBL/GenBank/DDBJ databases">
        <title>Genome Sequence of Leucocoprinus birnbaumii.</title>
        <authorList>
            <person name="Buettner E."/>
        </authorList>
    </citation>
    <scope>NUCLEOTIDE SEQUENCE</scope>
    <source>
        <strain evidence="2">VT141</strain>
    </source>
</reference>
<dbReference type="AlphaFoldDB" id="A0AAD5VN73"/>
<gene>
    <name evidence="2" type="ORF">NP233_g9257</name>
</gene>
<dbReference type="EMBL" id="JANIEX010000812">
    <property type="protein sequence ID" value="KAJ3562951.1"/>
    <property type="molecule type" value="Genomic_DNA"/>
</dbReference>
<protein>
    <recommendedName>
        <fullName evidence="4">F-box domain-containing protein</fullName>
    </recommendedName>
</protein>
<proteinExistence type="predicted"/>
<keyword evidence="3" id="KW-1185">Reference proteome</keyword>
<sequence length="329" mass="37062">MNDYNTNNPVKEALQYEGGRSARYLALPLFLPISSTKYGIIMYLHPQDVLNLSRSTRRLRQLLMTRDARFAWKTSLSTVEGLPRCPSDLSEPQYANLAFDQHCHVGIGTGNFPQAEADQTISFMKCMPKRWAISCVSLTQTDCWNAWRSFFTMDQLVLLLPKTIVLPKPETIFLHTVLTKANPGDGGTTLFYRPAVESYLRELTQLDQSDKEAITRWCRAKRTFLDRTLALYDFGFTLCLLGLLFPTAYLFEPSELLRLAHDATSTGLCILLAMPTNFSKRTCGAPEAITGSANLASANQVPEVTADVLWTCWLDGTDSAGSEWMERFR</sequence>
<name>A0AAD5VN73_9AGAR</name>
<feature type="transmembrane region" description="Helical" evidence="1">
    <location>
        <begin position="229"/>
        <end position="251"/>
    </location>
</feature>
<keyword evidence="1" id="KW-1133">Transmembrane helix</keyword>
<evidence type="ECO:0008006" key="4">
    <source>
        <dbReference type="Google" id="ProtNLM"/>
    </source>
</evidence>
<keyword evidence="1" id="KW-0812">Transmembrane</keyword>
<organism evidence="2 3">
    <name type="scientific">Leucocoprinus birnbaumii</name>
    <dbReference type="NCBI Taxonomy" id="56174"/>
    <lineage>
        <taxon>Eukaryota</taxon>
        <taxon>Fungi</taxon>
        <taxon>Dikarya</taxon>
        <taxon>Basidiomycota</taxon>
        <taxon>Agaricomycotina</taxon>
        <taxon>Agaricomycetes</taxon>
        <taxon>Agaricomycetidae</taxon>
        <taxon>Agaricales</taxon>
        <taxon>Agaricineae</taxon>
        <taxon>Agaricaceae</taxon>
        <taxon>Leucocoprinus</taxon>
    </lineage>
</organism>
<evidence type="ECO:0000256" key="1">
    <source>
        <dbReference type="SAM" id="Phobius"/>
    </source>
</evidence>
<evidence type="ECO:0000313" key="2">
    <source>
        <dbReference type="EMBL" id="KAJ3562951.1"/>
    </source>
</evidence>
<comment type="caution">
    <text evidence="2">The sequence shown here is derived from an EMBL/GenBank/DDBJ whole genome shotgun (WGS) entry which is preliminary data.</text>
</comment>
<evidence type="ECO:0000313" key="3">
    <source>
        <dbReference type="Proteomes" id="UP001213000"/>
    </source>
</evidence>
<keyword evidence="1" id="KW-0472">Membrane</keyword>